<evidence type="ECO:0000259" key="4">
    <source>
        <dbReference type="PROSITE" id="PS50932"/>
    </source>
</evidence>
<dbReference type="SUPFAM" id="SSF53822">
    <property type="entry name" value="Periplasmic binding protein-like I"/>
    <property type="match status" value="1"/>
</dbReference>
<gene>
    <name evidence="5" type="ORF">KDY119_03496</name>
</gene>
<dbReference type="Pfam" id="PF00356">
    <property type="entry name" value="LacI"/>
    <property type="match status" value="1"/>
</dbReference>
<keyword evidence="3" id="KW-0804">Transcription</keyword>
<proteinExistence type="predicted"/>
<keyword evidence="2" id="KW-0238">DNA-binding</keyword>
<dbReference type="EMBL" id="CP045529">
    <property type="protein sequence ID" value="QFU99960.1"/>
    <property type="molecule type" value="Genomic_DNA"/>
</dbReference>
<dbReference type="PANTHER" id="PTHR30146:SF153">
    <property type="entry name" value="LACTOSE OPERON REPRESSOR"/>
    <property type="match status" value="1"/>
</dbReference>
<accession>A0A5P9QG04</accession>
<dbReference type="InterPro" id="IPR000843">
    <property type="entry name" value="HTH_LacI"/>
</dbReference>
<feature type="domain" description="HTH lacI-type" evidence="4">
    <location>
        <begin position="3"/>
        <end position="57"/>
    </location>
</feature>
<dbReference type="AlphaFoldDB" id="A0A5P9QG04"/>
<dbReference type="InterPro" id="IPR046335">
    <property type="entry name" value="LacI/GalR-like_sensor"/>
</dbReference>
<reference evidence="5 6" key="1">
    <citation type="submission" date="2019-10" db="EMBL/GenBank/DDBJ databases">
        <title>Genome sequence of Luteimicrobium xylanilyticum HY-24.</title>
        <authorList>
            <person name="Kim D.Y."/>
            <person name="Park H.-Y."/>
        </authorList>
    </citation>
    <scope>NUCLEOTIDE SEQUENCE [LARGE SCALE GENOMIC DNA]</scope>
    <source>
        <strain evidence="5 6">HY-24</strain>
    </source>
</reference>
<dbReference type="SMART" id="SM00354">
    <property type="entry name" value="HTH_LACI"/>
    <property type="match status" value="1"/>
</dbReference>
<dbReference type="Gene3D" id="3.40.50.2300">
    <property type="match status" value="2"/>
</dbReference>
<evidence type="ECO:0000313" key="6">
    <source>
        <dbReference type="Proteomes" id="UP000326702"/>
    </source>
</evidence>
<dbReference type="SUPFAM" id="SSF47413">
    <property type="entry name" value="lambda repressor-like DNA-binding domains"/>
    <property type="match status" value="1"/>
</dbReference>
<name>A0A5P9QG04_9MICO</name>
<dbReference type="Pfam" id="PF13377">
    <property type="entry name" value="Peripla_BP_3"/>
    <property type="match status" value="1"/>
</dbReference>
<keyword evidence="1" id="KW-0805">Transcription regulation</keyword>
<dbReference type="PRINTS" id="PR00036">
    <property type="entry name" value="HTHLACI"/>
</dbReference>
<protein>
    <submittedName>
        <fullName evidence="5">HTH-type transcriptional regulator DegA</fullName>
    </submittedName>
</protein>
<dbReference type="RefSeq" id="WP_036947814.1">
    <property type="nucleotide sequence ID" value="NZ_BAABIH010000010.1"/>
</dbReference>
<dbReference type="GO" id="GO:0003700">
    <property type="term" value="F:DNA-binding transcription factor activity"/>
    <property type="evidence" value="ECO:0007669"/>
    <property type="project" value="TreeGrafter"/>
</dbReference>
<evidence type="ECO:0000256" key="3">
    <source>
        <dbReference type="ARBA" id="ARBA00023163"/>
    </source>
</evidence>
<dbReference type="PANTHER" id="PTHR30146">
    <property type="entry name" value="LACI-RELATED TRANSCRIPTIONAL REPRESSOR"/>
    <property type="match status" value="1"/>
</dbReference>
<dbReference type="InterPro" id="IPR010982">
    <property type="entry name" value="Lambda_DNA-bd_dom_sf"/>
</dbReference>
<dbReference type="KEGG" id="lxl:KDY119_03496"/>
<keyword evidence="6" id="KW-1185">Reference proteome</keyword>
<dbReference type="InterPro" id="IPR028082">
    <property type="entry name" value="Peripla_BP_I"/>
</dbReference>
<evidence type="ECO:0000313" key="5">
    <source>
        <dbReference type="EMBL" id="QFU99960.1"/>
    </source>
</evidence>
<dbReference type="GO" id="GO:0000976">
    <property type="term" value="F:transcription cis-regulatory region binding"/>
    <property type="evidence" value="ECO:0007669"/>
    <property type="project" value="TreeGrafter"/>
</dbReference>
<dbReference type="PROSITE" id="PS00356">
    <property type="entry name" value="HTH_LACI_1"/>
    <property type="match status" value="1"/>
</dbReference>
<evidence type="ECO:0000256" key="2">
    <source>
        <dbReference type="ARBA" id="ARBA00023125"/>
    </source>
</evidence>
<evidence type="ECO:0000256" key="1">
    <source>
        <dbReference type="ARBA" id="ARBA00023015"/>
    </source>
</evidence>
<dbReference type="PROSITE" id="PS50932">
    <property type="entry name" value="HTH_LACI_2"/>
    <property type="match status" value="1"/>
</dbReference>
<dbReference type="Proteomes" id="UP000326702">
    <property type="component" value="Chromosome"/>
</dbReference>
<sequence>MATTLRDVAKLAGVSFRTVSNVVNGYAPVSDSTRAKVEAAIEELGYQPNHMARTLRLGRSNMLGLAVPRLAEGYFAELASEIIDVARERGYVVLTEQTGNTRALELDALRGARRQLTDGLIIAPVVLSSEDVEQFETERPVVVLGENVFSPRLDHVTMRNVAAARAATEHLLQLGHRRIAAIGSTEPGAPSVGTAVLRLQGYREALHGHGLEVDEALVRRVGQWGREDGARAVRELLDGSVDFSAVLAVTDMLAMGAAHELEASGLRVPEDVSVIGFDDLTEGQYTAPPLTTVDAGRRSIAEVAVTRLVDRIERPGGPPLFYEADFRIVERQSTARRRDA</sequence>
<dbReference type="OrthoDB" id="2854648at2"/>
<dbReference type="Gene3D" id="1.10.260.40">
    <property type="entry name" value="lambda repressor-like DNA-binding domains"/>
    <property type="match status" value="1"/>
</dbReference>
<dbReference type="CDD" id="cd01392">
    <property type="entry name" value="HTH_LacI"/>
    <property type="match status" value="1"/>
</dbReference>
<organism evidence="5 6">
    <name type="scientific">Luteimicrobium xylanilyticum</name>
    <dbReference type="NCBI Taxonomy" id="1133546"/>
    <lineage>
        <taxon>Bacteria</taxon>
        <taxon>Bacillati</taxon>
        <taxon>Actinomycetota</taxon>
        <taxon>Actinomycetes</taxon>
        <taxon>Micrococcales</taxon>
        <taxon>Luteimicrobium</taxon>
    </lineage>
</organism>
<dbReference type="CDD" id="cd06267">
    <property type="entry name" value="PBP1_LacI_sugar_binding-like"/>
    <property type="match status" value="1"/>
</dbReference>